<evidence type="ECO:0000256" key="8">
    <source>
        <dbReference type="ARBA" id="ARBA00023271"/>
    </source>
</evidence>
<evidence type="ECO:0000256" key="4">
    <source>
        <dbReference type="ARBA" id="ARBA00022946"/>
    </source>
</evidence>
<evidence type="ECO:0000256" key="6">
    <source>
        <dbReference type="ARBA" id="ARBA00023128"/>
    </source>
</evidence>
<comment type="caution">
    <text evidence="10">The sequence shown here is derived from an EMBL/GenBank/DDBJ whole genome shotgun (WGS) entry which is preliminary data.</text>
</comment>
<sequence>QYSLLCPAQIFSPSGTSRVFHCTSLRTSRDALDRLDDLNASTEETVKTLDSSYNAEQRMLILQCLNTASESELEQFKLLRGKKAINIVKYRNTNGQFTSLESVVNVPLMKHKSAVTAFDSMLNLDDKRKKAKSSLVKFIKPDIDRSVLEDASSVISIVCGSDKISWVHMDKTKTVLEWQQTRCPSFMSGTYMPLDYLEDISAVISSFPAADLFLVEKSVLPPQNTSLFPVIVHLRTVEAMLFALLSQEQKPGSPKVLNMMRSLVGRHFGLMLGQCRTSGVDLLKKMMKSRNEEDPRVLFPHDRIMNYSYYLHSSSKDKGDEMCDSLLQALAFFELLEE</sequence>
<dbReference type="SUPFAM" id="SSF47781">
    <property type="entry name" value="RuvA domain 2-like"/>
    <property type="match status" value="1"/>
</dbReference>
<evidence type="ECO:0000256" key="7">
    <source>
        <dbReference type="ARBA" id="ARBA00023163"/>
    </source>
</evidence>
<keyword evidence="4" id="KW-0809">Transit peptide</keyword>
<feature type="non-terminal residue" evidence="10">
    <location>
        <position position="1"/>
    </location>
</feature>
<evidence type="ECO:0000256" key="5">
    <source>
        <dbReference type="ARBA" id="ARBA00023015"/>
    </source>
</evidence>
<dbReference type="AlphaFoldDB" id="A0A553MT95"/>
<accession>A0A553MT95</accession>
<dbReference type="STRING" id="623744.A0A553MT95"/>
<evidence type="ECO:0000256" key="9">
    <source>
        <dbReference type="ARBA" id="ARBA00025262"/>
    </source>
</evidence>
<proteinExistence type="inferred from homology"/>
<keyword evidence="6" id="KW-0496">Mitochondrion</keyword>
<dbReference type="Proteomes" id="UP000316079">
    <property type="component" value="Unassembled WGS sequence"/>
</dbReference>
<dbReference type="PANTHER" id="PTHR21053">
    <property type="entry name" value="TRANSCRIPTION ELONGATION FACTOR, MITOCHONDRIAL"/>
    <property type="match status" value="1"/>
</dbReference>
<dbReference type="InterPro" id="IPR010994">
    <property type="entry name" value="RuvA_2-like"/>
</dbReference>
<dbReference type="GO" id="GO:0006392">
    <property type="term" value="P:transcription elongation by mitochondrial RNA polymerase"/>
    <property type="evidence" value="ECO:0007669"/>
    <property type="project" value="InterPro"/>
</dbReference>
<dbReference type="FunFam" id="1.10.150.280:FF:000004">
    <property type="entry name" value="Transcription elongation factor, mitochondrial"/>
    <property type="match status" value="1"/>
</dbReference>
<protein>
    <recommendedName>
        <fullName evidence="3">Transcription elongation factor, mitochondrial</fullName>
    </recommendedName>
</protein>
<evidence type="ECO:0000313" key="11">
    <source>
        <dbReference type="Proteomes" id="UP000316079"/>
    </source>
</evidence>
<dbReference type="GO" id="GO:0030337">
    <property type="term" value="F:DNA polymerase processivity factor activity"/>
    <property type="evidence" value="ECO:0007669"/>
    <property type="project" value="TreeGrafter"/>
</dbReference>
<keyword evidence="7" id="KW-0804">Transcription</keyword>
<comment type="similarity">
    <text evidence="2">Belongs to the TEFM family.</text>
</comment>
<dbReference type="PANTHER" id="PTHR21053:SF2">
    <property type="entry name" value="TRANSCRIPTION ELONGATION FACTOR, MITOCHONDRIAL"/>
    <property type="match status" value="1"/>
</dbReference>
<organism evidence="10 11">
    <name type="scientific">Danionella cerebrum</name>
    <dbReference type="NCBI Taxonomy" id="2873325"/>
    <lineage>
        <taxon>Eukaryota</taxon>
        <taxon>Metazoa</taxon>
        <taxon>Chordata</taxon>
        <taxon>Craniata</taxon>
        <taxon>Vertebrata</taxon>
        <taxon>Euteleostomi</taxon>
        <taxon>Actinopterygii</taxon>
        <taxon>Neopterygii</taxon>
        <taxon>Teleostei</taxon>
        <taxon>Ostariophysi</taxon>
        <taxon>Cypriniformes</taxon>
        <taxon>Danionidae</taxon>
        <taxon>Danioninae</taxon>
        <taxon>Danionella</taxon>
    </lineage>
</organism>
<gene>
    <name evidence="10" type="ORF">DNTS_034985</name>
</gene>
<name>A0A553MT95_9TELE</name>
<dbReference type="InterPro" id="IPR036397">
    <property type="entry name" value="RNaseH_sf"/>
</dbReference>
<keyword evidence="8" id="KW-1135">Mitochondrion nucleoid</keyword>
<keyword evidence="5" id="KW-0805">Transcription regulation</keyword>
<dbReference type="Gene3D" id="3.30.420.10">
    <property type="entry name" value="Ribonuclease H-like superfamily/Ribonuclease H"/>
    <property type="match status" value="1"/>
</dbReference>
<evidence type="ECO:0000256" key="1">
    <source>
        <dbReference type="ARBA" id="ARBA00004436"/>
    </source>
</evidence>
<dbReference type="Pfam" id="PF12836">
    <property type="entry name" value="HHH_3"/>
    <property type="match status" value="1"/>
</dbReference>
<dbReference type="GO" id="GO:0042645">
    <property type="term" value="C:mitochondrial nucleoid"/>
    <property type="evidence" value="ECO:0007669"/>
    <property type="project" value="UniProtKB-SubCell"/>
</dbReference>
<dbReference type="InterPro" id="IPR039150">
    <property type="entry name" value="TEFM"/>
</dbReference>
<dbReference type="EMBL" id="SRMA01027286">
    <property type="protein sequence ID" value="TRY56398.1"/>
    <property type="molecule type" value="Genomic_DNA"/>
</dbReference>
<keyword evidence="11" id="KW-1185">Reference proteome</keyword>
<evidence type="ECO:0000256" key="3">
    <source>
        <dbReference type="ARBA" id="ARBA00017000"/>
    </source>
</evidence>
<comment type="subcellular location">
    <subcellularLocation>
        <location evidence="1">Mitochondrion matrix</location>
        <location evidence="1">Mitochondrion nucleoid</location>
    </subcellularLocation>
</comment>
<dbReference type="Gene3D" id="1.10.150.280">
    <property type="entry name" value="AF1531-like domain"/>
    <property type="match status" value="1"/>
</dbReference>
<dbReference type="GO" id="GO:0003676">
    <property type="term" value="F:nucleic acid binding"/>
    <property type="evidence" value="ECO:0007669"/>
    <property type="project" value="InterPro"/>
</dbReference>
<reference evidence="10 11" key="1">
    <citation type="journal article" date="2019" name="Sci. Data">
        <title>Hybrid genome assembly and annotation of Danionella translucida.</title>
        <authorList>
            <person name="Kadobianskyi M."/>
            <person name="Schulze L."/>
            <person name="Schuelke M."/>
            <person name="Judkewitz B."/>
        </authorList>
    </citation>
    <scope>NUCLEOTIDE SEQUENCE [LARGE SCALE GENOMIC DNA]</scope>
    <source>
        <strain evidence="10 11">Bolton</strain>
    </source>
</reference>
<comment type="function">
    <text evidence="9">Transcription elongation factor which increases mitochondrial RNA polymerase processivity. Regulates transcription of the mitochondrial genome, including genes important for the oxidative phosphorylation machinery.</text>
</comment>
<evidence type="ECO:0000313" key="10">
    <source>
        <dbReference type="EMBL" id="TRY56398.1"/>
    </source>
</evidence>
<dbReference type="OrthoDB" id="10020961at2759"/>
<evidence type="ECO:0000256" key="2">
    <source>
        <dbReference type="ARBA" id="ARBA00009086"/>
    </source>
</evidence>